<evidence type="ECO:0000256" key="5">
    <source>
        <dbReference type="ARBA" id="ARBA00023136"/>
    </source>
</evidence>
<keyword evidence="4" id="KW-1133">Transmembrane helix</keyword>
<accession>A0A9D4FE71</accession>
<proteinExistence type="inferred from homology"/>
<dbReference type="PANTHER" id="PTHR12191:SF30">
    <property type="entry name" value="ZINC TRANSPORTER ZIP4 N-TERMINAL DOMAIN-CONTAINING PROTEIN"/>
    <property type="match status" value="1"/>
</dbReference>
<dbReference type="GO" id="GO:0071578">
    <property type="term" value="P:zinc ion import across plasma membrane"/>
    <property type="evidence" value="ECO:0007669"/>
    <property type="project" value="TreeGrafter"/>
</dbReference>
<dbReference type="PANTHER" id="PTHR12191">
    <property type="entry name" value="SOLUTE CARRIER FAMILY 39"/>
    <property type="match status" value="1"/>
</dbReference>
<comment type="caution">
    <text evidence="6">The sequence shown here is derived from an EMBL/GenBank/DDBJ whole genome shotgun (WGS) entry which is preliminary data.</text>
</comment>
<evidence type="ECO:0000256" key="3">
    <source>
        <dbReference type="ARBA" id="ARBA00022692"/>
    </source>
</evidence>
<dbReference type="EMBL" id="JAIWYP010000007">
    <property type="protein sequence ID" value="KAH3797288.1"/>
    <property type="molecule type" value="Genomic_DNA"/>
</dbReference>
<reference evidence="6" key="2">
    <citation type="submission" date="2020-11" db="EMBL/GenBank/DDBJ databases">
        <authorList>
            <person name="McCartney M.A."/>
            <person name="Auch B."/>
            <person name="Kono T."/>
            <person name="Mallez S."/>
            <person name="Becker A."/>
            <person name="Gohl D.M."/>
            <person name="Silverstein K.A.T."/>
            <person name="Koren S."/>
            <person name="Bechman K.B."/>
            <person name="Herman A."/>
            <person name="Abrahante J.E."/>
            <person name="Garbe J."/>
        </authorList>
    </citation>
    <scope>NUCLEOTIDE SEQUENCE</scope>
    <source>
        <strain evidence="6">Duluth1</strain>
        <tissue evidence="6">Whole animal</tissue>
    </source>
</reference>
<reference evidence="6" key="1">
    <citation type="journal article" date="2019" name="bioRxiv">
        <title>The Genome of the Zebra Mussel, Dreissena polymorpha: A Resource for Invasive Species Research.</title>
        <authorList>
            <person name="McCartney M.A."/>
            <person name="Auch B."/>
            <person name="Kono T."/>
            <person name="Mallez S."/>
            <person name="Zhang Y."/>
            <person name="Obille A."/>
            <person name="Becker A."/>
            <person name="Abrahante J.E."/>
            <person name="Garbe J."/>
            <person name="Badalamenti J.P."/>
            <person name="Herman A."/>
            <person name="Mangelson H."/>
            <person name="Liachko I."/>
            <person name="Sullivan S."/>
            <person name="Sone E.D."/>
            <person name="Koren S."/>
            <person name="Silverstein K.A.T."/>
            <person name="Beckman K.B."/>
            <person name="Gohl D.M."/>
        </authorList>
    </citation>
    <scope>NUCLEOTIDE SEQUENCE</scope>
    <source>
        <strain evidence="6">Duluth1</strain>
        <tissue evidence="6">Whole animal</tissue>
    </source>
</reference>
<dbReference type="AlphaFoldDB" id="A0A9D4FE71"/>
<keyword evidence="3" id="KW-0812">Transmembrane</keyword>
<dbReference type="InterPro" id="IPR003689">
    <property type="entry name" value="ZIP"/>
</dbReference>
<dbReference type="Proteomes" id="UP000828390">
    <property type="component" value="Unassembled WGS sequence"/>
</dbReference>
<dbReference type="GO" id="GO:0005385">
    <property type="term" value="F:zinc ion transmembrane transporter activity"/>
    <property type="evidence" value="ECO:0007669"/>
    <property type="project" value="TreeGrafter"/>
</dbReference>
<organism evidence="6 7">
    <name type="scientific">Dreissena polymorpha</name>
    <name type="common">Zebra mussel</name>
    <name type="synonym">Mytilus polymorpha</name>
    <dbReference type="NCBI Taxonomy" id="45954"/>
    <lineage>
        <taxon>Eukaryota</taxon>
        <taxon>Metazoa</taxon>
        <taxon>Spiralia</taxon>
        <taxon>Lophotrochozoa</taxon>
        <taxon>Mollusca</taxon>
        <taxon>Bivalvia</taxon>
        <taxon>Autobranchia</taxon>
        <taxon>Heteroconchia</taxon>
        <taxon>Euheterodonta</taxon>
        <taxon>Imparidentia</taxon>
        <taxon>Neoheterodontei</taxon>
        <taxon>Myida</taxon>
        <taxon>Dreissenoidea</taxon>
        <taxon>Dreissenidae</taxon>
        <taxon>Dreissena</taxon>
    </lineage>
</organism>
<keyword evidence="7" id="KW-1185">Reference proteome</keyword>
<keyword evidence="5" id="KW-0472">Membrane</keyword>
<dbReference type="GO" id="GO:0030003">
    <property type="term" value="P:intracellular monoatomic cation homeostasis"/>
    <property type="evidence" value="ECO:0007669"/>
    <property type="project" value="TreeGrafter"/>
</dbReference>
<comment type="similarity">
    <text evidence="2">Belongs to the ZIP transporter (TC 2.A.5) family.</text>
</comment>
<dbReference type="GO" id="GO:0140410">
    <property type="term" value="F:monoatomic cation:bicarbonate symporter activity"/>
    <property type="evidence" value="ECO:0007669"/>
    <property type="project" value="TreeGrafter"/>
</dbReference>
<dbReference type="Pfam" id="PF02535">
    <property type="entry name" value="Zip"/>
    <property type="match status" value="1"/>
</dbReference>
<sequence length="73" mass="7879">MMVVVGDAIHNFADGLAMGASFSKSLTLGLSTTVAIFCHELPHELGTYMRIPGKCISRDISTFVSHPTDRLRG</sequence>
<evidence type="ECO:0000256" key="1">
    <source>
        <dbReference type="ARBA" id="ARBA00004141"/>
    </source>
</evidence>
<comment type="subcellular location">
    <subcellularLocation>
        <location evidence="1">Membrane</location>
        <topology evidence="1">Multi-pass membrane protein</topology>
    </subcellularLocation>
</comment>
<dbReference type="InterPro" id="IPR050799">
    <property type="entry name" value="ZIP_Transporter"/>
</dbReference>
<evidence type="ECO:0000313" key="7">
    <source>
        <dbReference type="Proteomes" id="UP000828390"/>
    </source>
</evidence>
<gene>
    <name evidence="6" type="ORF">DPMN_150866</name>
</gene>
<dbReference type="GO" id="GO:0005886">
    <property type="term" value="C:plasma membrane"/>
    <property type="evidence" value="ECO:0007669"/>
    <property type="project" value="TreeGrafter"/>
</dbReference>
<name>A0A9D4FE71_DREPO</name>
<evidence type="ECO:0000313" key="6">
    <source>
        <dbReference type="EMBL" id="KAH3797288.1"/>
    </source>
</evidence>
<evidence type="ECO:0000256" key="2">
    <source>
        <dbReference type="ARBA" id="ARBA00006939"/>
    </source>
</evidence>
<evidence type="ECO:0000256" key="4">
    <source>
        <dbReference type="ARBA" id="ARBA00022989"/>
    </source>
</evidence>
<protein>
    <submittedName>
        <fullName evidence="6">Uncharacterized protein</fullName>
    </submittedName>
</protein>